<comment type="cofactor">
    <cofactor evidence="1">
        <name>K(+)</name>
        <dbReference type="ChEBI" id="CHEBI:29103"/>
    </cofactor>
</comment>
<keyword evidence="10 14" id="KW-0460">Magnesium</keyword>
<dbReference type="RefSeq" id="WP_015511774.1">
    <property type="nucleotide sequence ID" value="NC_021007.1"/>
</dbReference>
<evidence type="ECO:0000256" key="6">
    <source>
        <dbReference type="ARBA" id="ARBA00022723"/>
    </source>
</evidence>
<evidence type="ECO:0000256" key="1">
    <source>
        <dbReference type="ARBA" id="ARBA00001958"/>
    </source>
</evidence>
<dbReference type="Pfam" id="PF00224">
    <property type="entry name" value="PK"/>
    <property type="match status" value="1"/>
</dbReference>
<dbReference type="GO" id="GO:0030955">
    <property type="term" value="F:potassium ion binding"/>
    <property type="evidence" value="ECO:0007669"/>
    <property type="project" value="UniProtKB-UniRule"/>
</dbReference>
<evidence type="ECO:0000256" key="2">
    <source>
        <dbReference type="ARBA" id="ARBA00004997"/>
    </source>
</evidence>
<keyword evidence="8 14" id="KW-0418">Kinase</keyword>
<dbReference type="InterPro" id="IPR015806">
    <property type="entry name" value="Pyrv_Knase_insert_dom_sf"/>
</dbReference>
<organism evidence="16">
    <name type="scientific">Candidatus Mycoplasma haematominutum 'Birmingham 1'</name>
    <dbReference type="NCBI Taxonomy" id="1116213"/>
    <lineage>
        <taxon>Bacteria</taxon>
        <taxon>Bacillati</taxon>
        <taxon>Mycoplasmatota</taxon>
        <taxon>Mollicutes</taxon>
        <taxon>Mycoplasmataceae</taxon>
        <taxon>Mycoplasma</taxon>
    </lineage>
</organism>
<evidence type="ECO:0000256" key="9">
    <source>
        <dbReference type="ARBA" id="ARBA00022840"/>
    </source>
</evidence>
<dbReference type="GO" id="GO:0016301">
    <property type="term" value="F:kinase activity"/>
    <property type="evidence" value="ECO:0007669"/>
    <property type="project" value="UniProtKB-KW"/>
</dbReference>
<dbReference type="Gene3D" id="2.40.33.10">
    <property type="entry name" value="PK beta-barrel domain-like"/>
    <property type="match status" value="1"/>
</dbReference>
<comment type="pathway">
    <text evidence="2 14">Carbohydrate degradation; glycolysis; pyruvate from D-glyceraldehyde 3-phosphate: step 5/5.</text>
</comment>
<evidence type="ECO:0000256" key="14">
    <source>
        <dbReference type="RuleBase" id="RU000504"/>
    </source>
</evidence>
<keyword evidence="11 14" id="KW-0324">Glycolysis</keyword>
<evidence type="ECO:0000259" key="15">
    <source>
        <dbReference type="Pfam" id="PF00224"/>
    </source>
</evidence>
<dbReference type="Gene3D" id="3.20.20.60">
    <property type="entry name" value="Phosphoenolpyruvate-binding domains"/>
    <property type="match status" value="1"/>
</dbReference>
<dbReference type="HOGENOM" id="CLU_015439_1_0_14"/>
<dbReference type="InterPro" id="IPR015813">
    <property type="entry name" value="Pyrv/PenolPyrv_kinase-like_dom"/>
</dbReference>
<keyword evidence="6" id="KW-0479">Metal-binding</keyword>
<comment type="catalytic activity">
    <reaction evidence="14">
        <text>pyruvate + ATP = phosphoenolpyruvate + ADP + H(+)</text>
        <dbReference type="Rhea" id="RHEA:18157"/>
        <dbReference type="ChEBI" id="CHEBI:15361"/>
        <dbReference type="ChEBI" id="CHEBI:15378"/>
        <dbReference type="ChEBI" id="CHEBI:30616"/>
        <dbReference type="ChEBI" id="CHEBI:58702"/>
        <dbReference type="ChEBI" id="CHEBI:456216"/>
        <dbReference type="EC" id="2.7.1.40"/>
    </reaction>
</comment>
<dbReference type="SUPFAM" id="SSF50800">
    <property type="entry name" value="PK beta-barrel domain-like"/>
    <property type="match status" value="1"/>
</dbReference>
<proteinExistence type="inferred from homology"/>
<evidence type="ECO:0000256" key="10">
    <source>
        <dbReference type="ARBA" id="ARBA00022842"/>
    </source>
</evidence>
<dbReference type="EMBL" id="HE613254">
    <property type="protein sequence ID" value="CCE66909.1"/>
    <property type="molecule type" value="Genomic_DNA"/>
</dbReference>
<dbReference type="KEGG" id="mhb:MHM_03910"/>
<dbReference type="PANTHER" id="PTHR11817">
    <property type="entry name" value="PYRUVATE KINASE"/>
    <property type="match status" value="1"/>
</dbReference>
<evidence type="ECO:0000256" key="12">
    <source>
        <dbReference type="ARBA" id="ARBA00023317"/>
    </source>
</evidence>
<dbReference type="EC" id="2.7.1.40" evidence="4 13"/>
<dbReference type="OrthoDB" id="9812123at2"/>
<gene>
    <name evidence="16" type="primary">pykF</name>
    <name evidence="16" type="ORF">MHM_03910</name>
</gene>
<comment type="similarity">
    <text evidence="3 14">Belongs to the pyruvate kinase family.</text>
</comment>
<evidence type="ECO:0000256" key="13">
    <source>
        <dbReference type="NCBIfam" id="TIGR01064"/>
    </source>
</evidence>
<dbReference type="InterPro" id="IPR001697">
    <property type="entry name" value="Pyr_Knase"/>
</dbReference>
<dbReference type="PATRIC" id="fig|1116213.3.peg.422"/>
<evidence type="ECO:0000256" key="5">
    <source>
        <dbReference type="ARBA" id="ARBA00022679"/>
    </source>
</evidence>
<feature type="domain" description="Pyruvate kinase barrel" evidence="15">
    <location>
        <begin position="7"/>
        <end position="376"/>
    </location>
</feature>
<name>G8C3L1_9MOLU</name>
<keyword evidence="7" id="KW-0547">Nucleotide-binding</keyword>
<dbReference type="PRINTS" id="PR01050">
    <property type="entry name" value="PYRUVTKNASE"/>
</dbReference>
<dbReference type="UniPathway" id="UPA00109">
    <property type="reaction ID" value="UER00188"/>
</dbReference>
<keyword evidence="12 16" id="KW-0670">Pyruvate</keyword>
<dbReference type="SUPFAM" id="SSF51621">
    <property type="entry name" value="Phosphoenolpyruvate/pyruvate domain"/>
    <property type="match status" value="1"/>
</dbReference>
<dbReference type="GO" id="GO:0004743">
    <property type="term" value="F:pyruvate kinase activity"/>
    <property type="evidence" value="ECO:0007669"/>
    <property type="project" value="UniProtKB-UniRule"/>
</dbReference>
<evidence type="ECO:0000256" key="8">
    <source>
        <dbReference type="ARBA" id="ARBA00022777"/>
    </source>
</evidence>
<evidence type="ECO:0000256" key="4">
    <source>
        <dbReference type="ARBA" id="ARBA00012142"/>
    </source>
</evidence>
<evidence type="ECO:0000256" key="3">
    <source>
        <dbReference type="ARBA" id="ARBA00008663"/>
    </source>
</evidence>
<dbReference type="InterPro" id="IPR015793">
    <property type="entry name" value="Pyrv_Knase_brl"/>
</dbReference>
<dbReference type="GO" id="GO:0000287">
    <property type="term" value="F:magnesium ion binding"/>
    <property type="evidence" value="ECO:0007669"/>
    <property type="project" value="UniProtKB-UniRule"/>
</dbReference>
<evidence type="ECO:0000256" key="11">
    <source>
        <dbReference type="ARBA" id="ARBA00023152"/>
    </source>
</evidence>
<keyword evidence="5 14" id="KW-0808">Transferase</keyword>
<evidence type="ECO:0000313" key="16">
    <source>
        <dbReference type="EMBL" id="CCE66909.1"/>
    </source>
</evidence>
<sequence length="528" mass="59798">MPKLALKCTKIVSTIGPAITLKLKTDSPRVKSNPDYLEVLNLFDNLFCKGLNCVRFNFSHSNNEERAFRLSLLRETIVEFHSRFNRINERGESPQKLHFVFPFAEMCDTKGPEIRVWNFANTEQAQLYKRGQVVKVYCREKKLGDSSGFSVTDVTGTYNMALDCTPGEKILVDDGKLSLLIQNVQVEEGIVEAMIENDHILKSNKRVNLPNADYSLPFLSEKDKNDILFSVREGFDCIALSFVNRVEDIREVKQLIEAEVGKGRKPLILSKVETSLCLKNIDSIIAESDGIMIARGDLALESPYYDVPYWTREILRKSAKVGKPVIVATQMLDSLERSVVPTRAEVSDVYRAAELATDCTMLSGETAQGAFPLIAVSTMGEILRASEGRSNYDKFYSLFLRECRSQRVLEIASRLHQRKENFGDILACFLWETELSPEEVDALPRMRFPFPLIVFSKKGSYREAIASYESRRSALSRGLYRISVLNMSGESLEECARTFLELCGYTSGEKEMKLIALFQSMTMKVVPF</sequence>
<dbReference type="InterPro" id="IPR011037">
    <property type="entry name" value="Pyrv_Knase-like_insert_dom_sf"/>
</dbReference>
<evidence type="ECO:0000256" key="7">
    <source>
        <dbReference type="ARBA" id="ARBA00022741"/>
    </source>
</evidence>
<accession>G8C3L1</accession>
<dbReference type="GO" id="GO:0005524">
    <property type="term" value="F:ATP binding"/>
    <property type="evidence" value="ECO:0007669"/>
    <property type="project" value="UniProtKB-KW"/>
</dbReference>
<dbReference type="NCBIfam" id="TIGR01064">
    <property type="entry name" value="pyruv_kin"/>
    <property type="match status" value="1"/>
</dbReference>
<dbReference type="InterPro" id="IPR040442">
    <property type="entry name" value="Pyrv_kinase-like_dom_sf"/>
</dbReference>
<dbReference type="AlphaFoldDB" id="G8C3L1"/>
<reference evidence="16" key="1">
    <citation type="submission" date="2011-11" db="EMBL/GenBank/DDBJ databases">
        <title>Complete genome sequence of Candidatus Mycoplasma haemominutum.</title>
        <authorList>
            <person name="Barker E.N."/>
            <person name="Darby A.C."/>
            <person name="Helps C.R."/>
            <person name="Peters I.R."/>
            <person name="Hughes M.A."/>
            <person name="Radford A.D."/>
            <person name="Novacco M."/>
            <person name="Boretti F."/>
            <person name="Hofmann-Lehmann R."/>
            <person name="Tasker S."/>
        </authorList>
    </citation>
    <scope>NUCLEOTIDE SEQUENCE</scope>
    <source>
        <strain evidence="16">Birmingham 1</strain>
    </source>
</reference>
<protein>
    <recommendedName>
        <fullName evidence="4 13">Pyruvate kinase</fullName>
        <ecNumber evidence="4 13">2.7.1.40</ecNumber>
    </recommendedName>
</protein>
<reference evidence="16" key="2">
    <citation type="submission" date="2011-11" db="EMBL/GenBank/DDBJ databases">
        <authorList>
            <person name="Barker E."/>
        </authorList>
    </citation>
    <scope>NUCLEOTIDE SEQUENCE</scope>
    <source>
        <strain evidence="16">Birmingham 1</strain>
    </source>
</reference>
<keyword evidence="9" id="KW-0067">ATP-binding</keyword>